<dbReference type="Pfam" id="PF02945">
    <property type="entry name" value="Endonuclease_7"/>
    <property type="match status" value="1"/>
</dbReference>
<organism evidence="1 2">
    <name type="scientific">Paractinoplanes globisporus</name>
    <dbReference type="NCBI Taxonomy" id="113565"/>
    <lineage>
        <taxon>Bacteria</taxon>
        <taxon>Bacillati</taxon>
        <taxon>Actinomycetota</taxon>
        <taxon>Actinomycetes</taxon>
        <taxon>Micromonosporales</taxon>
        <taxon>Micromonosporaceae</taxon>
        <taxon>Paractinoplanes</taxon>
    </lineage>
</organism>
<dbReference type="EMBL" id="JBIAZU010000005">
    <property type="protein sequence ID" value="MFF5293068.1"/>
    <property type="molecule type" value="Genomic_DNA"/>
</dbReference>
<reference evidence="1 2" key="1">
    <citation type="submission" date="2024-10" db="EMBL/GenBank/DDBJ databases">
        <title>The Natural Products Discovery Center: Release of the First 8490 Sequenced Strains for Exploring Actinobacteria Biosynthetic Diversity.</title>
        <authorList>
            <person name="Kalkreuter E."/>
            <person name="Kautsar S.A."/>
            <person name="Yang D."/>
            <person name="Bader C.D."/>
            <person name="Teijaro C.N."/>
            <person name="Fluegel L."/>
            <person name="Davis C.M."/>
            <person name="Simpson J.R."/>
            <person name="Lauterbach L."/>
            <person name="Steele A.D."/>
            <person name="Gui C."/>
            <person name="Meng S."/>
            <person name="Li G."/>
            <person name="Viehrig K."/>
            <person name="Ye F."/>
            <person name="Su P."/>
            <person name="Kiefer A.F."/>
            <person name="Nichols A."/>
            <person name="Cepeda A.J."/>
            <person name="Yan W."/>
            <person name="Fan B."/>
            <person name="Jiang Y."/>
            <person name="Adhikari A."/>
            <person name="Zheng C.-J."/>
            <person name="Schuster L."/>
            <person name="Cowan T.M."/>
            <person name="Smanski M.J."/>
            <person name="Chevrette M.G."/>
            <person name="De Carvalho L.P.S."/>
            <person name="Shen B."/>
        </authorList>
    </citation>
    <scope>NUCLEOTIDE SEQUENCE [LARGE SCALE GENOMIC DNA]</scope>
    <source>
        <strain evidence="1 2">NPDC000087</strain>
    </source>
</reference>
<dbReference type="Gene3D" id="3.40.1800.10">
    <property type="entry name" value="His-Me finger endonucleases"/>
    <property type="match status" value="1"/>
</dbReference>
<dbReference type="InterPro" id="IPR044925">
    <property type="entry name" value="His-Me_finger_sf"/>
</dbReference>
<dbReference type="InterPro" id="IPR004211">
    <property type="entry name" value="Endonuclease_7"/>
</dbReference>
<keyword evidence="2" id="KW-1185">Reference proteome</keyword>
<keyword evidence="1" id="KW-0540">Nuclease</keyword>
<comment type="caution">
    <text evidence="1">The sequence shown here is derived from an EMBL/GenBank/DDBJ whole genome shotgun (WGS) entry which is preliminary data.</text>
</comment>
<sequence length="198" mass="21316">MTSRRMTRVRVPAVPSRRGDLIDLSATAAIHIDSPGPDFCCLALPAEPLVRHRMTGEAYSALLRAQDGVCAICGRGLSRSFGADDTARSGPAPLFIDHDHVCCRRGSCGRCNRGLLCSGCNGDLGAFEAKGLEHIGRIRNERWVAAALAYLRAYGHDPTDLNRRAAVNKTKHEHAKQLGAQCTCDQCTPLAIARAPGR</sequence>
<evidence type="ECO:0000313" key="2">
    <source>
        <dbReference type="Proteomes" id="UP001602245"/>
    </source>
</evidence>
<evidence type="ECO:0000313" key="1">
    <source>
        <dbReference type="EMBL" id="MFF5293068.1"/>
    </source>
</evidence>
<dbReference type="GO" id="GO:0004519">
    <property type="term" value="F:endonuclease activity"/>
    <property type="evidence" value="ECO:0007669"/>
    <property type="project" value="UniProtKB-KW"/>
</dbReference>
<keyword evidence="1" id="KW-0378">Hydrolase</keyword>
<name>A0ABW6WIE6_9ACTN</name>
<accession>A0ABW6WIE6</accession>
<dbReference type="SUPFAM" id="SSF54060">
    <property type="entry name" value="His-Me finger endonucleases"/>
    <property type="match status" value="1"/>
</dbReference>
<protein>
    <submittedName>
        <fullName evidence="1">Endonuclease domain-containing protein</fullName>
    </submittedName>
</protein>
<dbReference type="RefSeq" id="WP_157296057.1">
    <property type="nucleotide sequence ID" value="NZ_JBIAZU010000005.1"/>
</dbReference>
<dbReference type="InterPro" id="IPR038563">
    <property type="entry name" value="Endonuclease_7_sf"/>
</dbReference>
<keyword evidence="1" id="KW-0255">Endonuclease</keyword>
<proteinExistence type="predicted"/>
<dbReference type="Proteomes" id="UP001602245">
    <property type="component" value="Unassembled WGS sequence"/>
</dbReference>
<gene>
    <name evidence="1" type="ORF">ACFY35_26845</name>
</gene>